<dbReference type="PROSITE" id="PS01098">
    <property type="entry name" value="LIPASE_GDSL_SER"/>
    <property type="match status" value="1"/>
</dbReference>
<dbReference type="InterPro" id="IPR036514">
    <property type="entry name" value="SGNH_hydro_sf"/>
</dbReference>
<evidence type="ECO:0000313" key="3">
    <source>
        <dbReference type="Proteomes" id="UP000037600"/>
    </source>
</evidence>
<name>A0A0J8JPQ1_9ALTE</name>
<dbReference type="PATRIC" id="fig|1513271.3.peg.681"/>
<accession>A0A0J8JPQ1</accession>
<dbReference type="SUPFAM" id="SSF52266">
    <property type="entry name" value="SGNH hydrolase"/>
    <property type="match status" value="1"/>
</dbReference>
<dbReference type="InterPro" id="IPR051532">
    <property type="entry name" value="Ester_Hydrolysis_Enzymes"/>
</dbReference>
<keyword evidence="3" id="KW-1185">Reference proteome</keyword>
<evidence type="ECO:0000259" key="1">
    <source>
        <dbReference type="Pfam" id="PF13472"/>
    </source>
</evidence>
<dbReference type="GO" id="GO:0004622">
    <property type="term" value="F:phosphatidylcholine lysophospholipase activity"/>
    <property type="evidence" value="ECO:0007669"/>
    <property type="project" value="TreeGrafter"/>
</dbReference>
<evidence type="ECO:0000313" key="2">
    <source>
        <dbReference type="EMBL" id="KMT66636.1"/>
    </source>
</evidence>
<dbReference type="PANTHER" id="PTHR30383:SF24">
    <property type="entry name" value="THIOESTERASE 1_PROTEASE 1_LYSOPHOSPHOLIPASE L1"/>
    <property type="match status" value="1"/>
</dbReference>
<dbReference type="InterPro" id="IPR008265">
    <property type="entry name" value="Lipase_GDSL_AS"/>
</dbReference>
<dbReference type="PANTHER" id="PTHR30383">
    <property type="entry name" value="THIOESTERASE 1/PROTEASE 1/LYSOPHOSPHOLIPASE L1"/>
    <property type="match status" value="1"/>
</dbReference>
<dbReference type="GO" id="GO:0006629">
    <property type="term" value="P:lipid metabolic process"/>
    <property type="evidence" value="ECO:0007669"/>
    <property type="project" value="InterPro"/>
</dbReference>
<gene>
    <name evidence="2" type="ORF">XM47_03275</name>
</gene>
<dbReference type="EMBL" id="LAZL01000003">
    <property type="protein sequence ID" value="KMT66636.1"/>
    <property type="molecule type" value="Genomic_DNA"/>
</dbReference>
<dbReference type="STRING" id="1513271.XM47_03275"/>
<dbReference type="CDD" id="cd01822">
    <property type="entry name" value="Lysophospholipase_L1_like"/>
    <property type="match status" value="1"/>
</dbReference>
<dbReference type="AlphaFoldDB" id="A0A0J8JPQ1"/>
<organism evidence="2 3">
    <name type="scientific">Catenovulum maritimum</name>
    <dbReference type="NCBI Taxonomy" id="1513271"/>
    <lineage>
        <taxon>Bacteria</taxon>
        <taxon>Pseudomonadati</taxon>
        <taxon>Pseudomonadota</taxon>
        <taxon>Gammaproteobacteria</taxon>
        <taxon>Alteromonadales</taxon>
        <taxon>Alteromonadaceae</taxon>
        <taxon>Catenovulum</taxon>
    </lineage>
</organism>
<dbReference type="Pfam" id="PF13472">
    <property type="entry name" value="Lipase_GDSL_2"/>
    <property type="match status" value="1"/>
</dbReference>
<feature type="domain" description="SGNH hydrolase-type esterase" evidence="1">
    <location>
        <begin position="18"/>
        <end position="176"/>
    </location>
</feature>
<comment type="caution">
    <text evidence="2">The sequence shown here is derived from an EMBL/GenBank/DDBJ whole genome shotgun (WGS) entry which is preliminary data.</text>
</comment>
<dbReference type="Proteomes" id="UP000037600">
    <property type="component" value="Unassembled WGS sequence"/>
</dbReference>
<dbReference type="Gene3D" id="3.40.50.1110">
    <property type="entry name" value="SGNH hydrolase"/>
    <property type="match status" value="1"/>
</dbReference>
<proteinExistence type="predicted"/>
<reference evidence="2 3" key="1">
    <citation type="submission" date="2015-04" db="EMBL/GenBank/DDBJ databases">
        <title>Draft Genome Sequence of the Novel Agar-Digesting Marine Bacterium Q1.</title>
        <authorList>
            <person name="Li Y."/>
            <person name="Li D."/>
            <person name="Chen G."/>
            <person name="Du Z."/>
        </authorList>
    </citation>
    <scope>NUCLEOTIDE SEQUENCE [LARGE SCALE GENOMIC DNA]</scope>
    <source>
        <strain evidence="2 3">Q1</strain>
    </source>
</reference>
<protein>
    <recommendedName>
        <fullName evidence="1">SGNH hydrolase-type esterase domain-containing protein</fullName>
    </recommendedName>
</protein>
<dbReference type="InterPro" id="IPR013830">
    <property type="entry name" value="SGNH_hydro"/>
</dbReference>
<sequence length="197" mass="22249">MNNQTSNSEQTQQQKLMILGDSLSAGYSMQIEESWAHLLAQKWQKSAPNLSIINASVSGETTDGGLNRLPNLLKQHQPKWVLIELGGNDALRGFNLNLIKQNLINIVQLIKKNNALPIMTSIKIPPNYGKRYTETFTKQFSLIAAQENIPYFSFYLEEIALNPDLMKKDGIHPNEKAQPLIAEHVNKEINRIINLTL</sequence>